<dbReference type="PANTHER" id="PTHR46211:SF1">
    <property type="entry name" value="GLYCEROPHOSPHODIESTER PHOSPHODIESTERASE, CYTOPLASMIC"/>
    <property type="match status" value="1"/>
</dbReference>
<dbReference type="EMBL" id="JAAVJI010000006">
    <property type="protein sequence ID" value="NJP01666.1"/>
    <property type="molecule type" value="Genomic_DNA"/>
</dbReference>
<organism evidence="2 3">
    <name type="scientific">Pseudomonas quercus</name>
    <dbReference type="NCBI Taxonomy" id="2722792"/>
    <lineage>
        <taxon>Bacteria</taxon>
        <taxon>Pseudomonadati</taxon>
        <taxon>Pseudomonadota</taxon>
        <taxon>Gammaproteobacteria</taxon>
        <taxon>Pseudomonadales</taxon>
        <taxon>Pseudomonadaceae</taxon>
        <taxon>Pseudomonas</taxon>
    </lineage>
</organism>
<accession>A0ABX0YE26</accession>
<dbReference type="PANTHER" id="PTHR46211">
    <property type="entry name" value="GLYCEROPHOSPHORYL DIESTER PHOSPHODIESTERASE"/>
    <property type="match status" value="1"/>
</dbReference>
<evidence type="ECO:0000313" key="2">
    <source>
        <dbReference type="EMBL" id="NJP01666.1"/>
    </source>
</evidence>
<dbReference type="SUPFAM" id="SSF51695">
    <property type="entry name" value="PLC-like phosphodiesterases"/>
    <property type="match status" value="1"/>
</dbReference>
<keyword evidence="3" id="KW-1185">Reference proteome</keyword>
<protein>
    <submittedName>
        <fullName evidence="2">Glycerophosphodiester phosphodiesterase</fullName>
    </submittedName>
</protein>
<dbReference type="InterPro" id="IPR030395">
    <property type="entry name" value="GP_PDE_dom"/>
</dbReference>
<dbReference type="Pfam" id="PF03009">
    <property type="entry name" value="GDPD"/>
    <property type="match status" value="1"/>
</dbReference>
<dbReference type="Gene3D" id="3.20.20.190">
    <property type="entry name" value="Phosphatidylinositol (PI) phosphodiesterase"/>
    <property type="match status" value="1"/>
</dbReference>
<proteinExistence type="predicted"/>
<name>A0ABX0YE26_9PSED</name>
<comment type="caution">
    <text evidence="2">The sequence shown here is derived from an EMBL/GenBank/DDBJ whole genome shotgun (WGS) entry which is preliminary data.</text>
</comment>
<dbReference type="InterPro" id="IPR017946">
    <property type="entry name" value="PLC-like_Pdiesterase_TIM-brl"/>
</dbReference>
<dbReference type="Proteomes" id="UP000746535">
    <property type="component" value="Unassembled WGS sequence"/>
</dbReference>
<feature type="domain" description="GP-PDE" evidence="1">
    <location>
        <begin position="2"/>
        <end position="237"/>
    </location>
</feature>
<evidence type="ECO:0000259" key="1">
    <source>
        <dbReference type="PROSITE" id="PS51704"/>
    </source>
</evidence>
<gene>
    <name evidence="2" type="ORF">HBH25_12505</name>
</gene>
<dbReference type="RefSeq" id="WP_168084241.1">
    <property type="nucleotide sequence ID" value="NZ_JAAVJI010000006.1"/>
</dbReference>
<dbReference type="PROSITE" id="PS51704">
    <property type="entry name" value="GP_PDE"/>
    <property type="match status" value="1"/>
</dbReference>
<evidence type="ECO:0000313" key="3">
    <source>
        <dbReference type="Proteomes" id="UP000746535"/>
    </source>
</evidence>
<sequence>MTLIYGHRGAKGEAPENTLASFQACLNHGVKRCELDLHLSRDGELMVIHDPTLKRTTDRRGKVVDYTAAELTQIDARKGGPGWPGPCPLPTLEALFEQCPFEHWQLEVKSASRTRATTTVLAIRELAQRYGLMDKITITSSSREVLRAATDLVPDISRGLVAEYAWLDPLKVARNYACSYLALNWTLCTPERLHKAQQQGLHVSVWTVNEPALMRRLADFGVDSLITDFPGLASATLERR</sequence>
<reference evidence="2 3" key="1">
    <citation type="submission" date="2020-03" db="EMBL/GenBank/DDBJ databases">
        <authorList>
            <person name="Wang L."/>
            <person name="He N."/>
            <person name="Li Y."/>
            <person name="Fang Y."/>
            <person name="Zhang F."/>
        </authorList>
    </citation>
    <scope>NUCLEOTIDE SEQUENCE [LARGE SCALE GENOMIC DNA]</scope>
    <source>
        <strain evidence="3">hsmgli-8</strain>
    </source>
</reference>